<sequence>MAVVNDGCDGSSDHAHQMWPHAGARRVDAVAGGAAAENLLAMRSIAFGESARRREEDERDRGRDFFDRGHHTPHNTTPSASDNEEGVFVMRPNARL</sequence>
<evidence type="ECO:0000313" key="3">
    <source>
        <dbReference type="Proteomes" id="UP000191933"/>
    </source>
</evidence>
<dbReference type="Proteomes" id="UP000191933">
    <property type="component" value="Unassembled WGS sequence"/>
</dbReference>
<gene>
    <name evidence="2" type="ORF">AGR2A_Lc80038</name>
</gene>
<name>A0A9W5B5F5_9HYPH</name>
<comment type="caution">
    <text evidence="2">The sequence shown here is derived from an EMBL/GenBank/DDBJ whole genome shotgun (WGS) entry which is preliminary data.</text>
</comment>
<proteinExistence type="predicted"/>
<evidence type="ECO:0000313" key="2">
    <source>
        <dbReference type="EMBL" id="CUW99821.1"/>
    </source>
</evidence>
<dbReference type="EMBL" id="FBVY01000037">
    <property type="protein sequence ID" value="CUW99821.1"/>
    <property type="molecule type" value="Genomic_DNA"/>
</dbReference>
<accession>A0A9W5B5F5</accession>
<feature type="region of interest" description="Disordered" evidence="1">
    <location>
        <begin position="47"/>
        <end position="96"/>
    </location>
</feature>
<protein>
    <submittedName>
        <fullName evidence="2">Uncharacterized protein</fullName>
    </submittedName>
</protein>
<reference evidence="2 3" key="1">
    <citation type="submission" date="2016-01" db="EMBL/GenBank/DDBJ databases">
        <authorList>
            <person name="Regsiter A."/>
            <person name="william w."/>
        </authorList>
    </citation>
    <scope>NUCLEOTIDE SEQUENCE [LARGE SCALE GENOMIC DNA]</scope>
    <source>
        <strain evidence="2 3">CFBP 5494</strain>
    </source>
</reference>
<keyword evidence="3" id="KW-1185">Reference proteome</keyword>
<evidence type="ECO:0000256" key="1">
    <source>
        <dbReference type="SAM" id="MobiDB-lite"/>
    </source>
</evidence>
<dbReference type="AlphaFoldDB" id="A0A9W5B5F5"/>
<feature type="compositionally biased region" description="Basic and acidic residues" evidence="1">
    <location>
        <begin position="50"/>
        <end position="70"/>
    </location>
</feature>
<organism evidence="2 3">
    <name type="scientific">Agrobacterium genomosp. 2 str. CFBP 5494</name>
    <dbReference type="NCBI Taxonomy" id="1183436"/>
    <lineage>
        <taxon>Bacteria</taxon>
        <taxon>Pseudomonadati</taxon>
        <taxon>Pseudomonadota</taxon>
        <taxon>Alphaproteobacteria</taxon>
        <taxon>Hyphomicrobiales</taxon>
        <taxon>Rhizobiaceae</taxon>
        <taxon>Rhizobium/Agrobacterium group</taxon>
        <taxon>Agrobacterium</taxon>
        <taxon>Agrobacterium tumefaciens complex</taxon>
    </lineage>
</organism>